<reference evidence="2" key="1">
    <citation type="journal article" date="2020" name="Stud. Mycol.">
        <title>101 Dothideomycetes genomes: a test case for predicting lifestyles and emergence of pathogens.</title>
        <authorList>
            <person name="Haridas S."/>
            <person name="Albert R."/>
            <person name="Binder M."/>
            <person name="Bloem J."/>
            <person name="Labutti K."/>
            <person name="Salamov A."/>
            <person name="Andreopoulos B."/>
            <person name="Baker S."/>
            <person name="Barry K."/>
            <person name="Bills G."/>
            <person name="Bluhm B."/>
            <person name="Cannon C."/>
            <person name="Castanera R."/>
            <person name="Culley D."/>
            <person name="Daum C."/>
            <person name="Ezra D."/>
            <person name="Gonzalez J."/>
            <person name="Henrissat B."/>
            <person name="Kuo A."/>
            <person name="Liang C."/>
            <person name="Lipzen A."/>
            <person name="Lutzoni F."/>
            <person name="Magnuson J."/>
            <person name="Mondo S."/>
            <person name="Nolan M."/>
            <person name="Ohm R."/>
            <person name="Pangilinan J."/>
            <person name="Park H.-J."/>
            <person name="Ramirez L."/>
            <person name="Alfaro M."/>
            <person name="Sun H."/>
            <person name="Tritt A."/>
            <person name="Yoshinaga Y."/>
            <person name="Zwiers L.-H."/>
            <person name="Turgeon B."/>
            <person name="Goodwin S."/>
            <person name="Spatafora J."/>
            <person name="Crous P."/>
            <person name="Grigoriev I."/>
        </authorList>
    </citation>
    <scope>NUCLEOTIDE SEQUENCE</scope>
    <source>
        <strain evidence="2">CBS 123094</strain>
    </source>
</reference>
<accession>A0A6A5W2U8</accession>
<evidence type="ECO:0000256" key="1">
    <source>
        <dbReference type="SAM" id="SignalP"/>
    </source>
</evidence>
<dbReference type="OrthoDB" id="5356630at2759"/>
<evidence type="ECO:0008006" key="4">
    <source>
        <dbReference type="Google" id="ProtNLM"/>
    </source>
</evidence>
<proteinExistence type="predicted"/>
<organism evidence="2 3">
    <name type="scientific">Amniculicola lignicola CBS 123094</name>
    <dbReference type="NCBI Taxonomy" id="1392246"/>
    <lineage>
        <taxon>Eukaryota</taxon>
        <taxon>Fungi</taxon>
        <taxon>Dikarya</taxon>
        <taxon>Ascomycota</taxon>
        <taxon>Pezizomycotina</taxon>
        <taxon>Dothideomycetes</taxon>
        <taxon>Pleosporomycetidae</taxon>
        <taxon>Pleosporales</taxon>
        <taxon>Amniculicolaceae</taxon>
        <taxon>Amniculicola</taxon>
    </lineage>
</organism>
<keyword evidence="3" id="KW-1185">Reference proteome</keyword>
<name>A0A6A5W2U8_9PLEO</name>
<keyword evidence="1" id="KW-0732">Signal</keyword>
<evidence type="ECO:0000313" key="2">
    <source>
        <dbReference type="EMBL" id="KAF1995269.1"/>
    </source>
</evidence>
<protein>
    <recommendedName>
        <fullName evidence="4">Ubiquitin 3 binding protein But2 C-terminal domain-containing protein</fullName>
    </recommendedName>
</protein>
<feature type="signal peptide" evidence="1">
    <location>
        <begin position="1"/>
        <end position="17"/>
    </location>
</feature>
<gene>
    <name evidence="2" type="ORF">P154DRAFT_581013</name>
</gene>
<dbReference type="EMBL" id="ML977642">
    <property type="protein sequence ID" value="KAF1995269.1"/>
    <property type="molecule type" value="Genomic_DNA"/>
</dbReference>
<evidence type="ECO:0000313" key="3">
    <source>
        <dbReference type="Proteomes" id="UP000799779"/>
    </source>
</evidence>
<feature type="chain" id="PRO_5025627903" description="Ubiquitin 3 binding protein But2 C-terminal domain-containing protein" evidence="1">
    <location>
        <begin position="18"/>
        <end position="177"/>
    </location>
</feature>
<dbReference type="Proteomes" id="UP000799779">
    <property type="component" value="Unassembled WGS sequence"/>
</dbReference>
<dbReference type="AlphaFoldDB" id="A0A6A5W2U8"/>
<sequence length="177" mass="19290">MHAVTLALTTFLALTTAVPNPFKEIRPTVLSHYSVWSGAIDYNKPNGRVFKDGRTSDITTLVKFVIPSAAAGKPCQFKFPLGTADTVTGSRKVDVFKSLGYPTGSTTGWPPGNRRDVQLARLVFDANKVASYEDIRTIESFTCPPAGEWPVEIVGVYDNVEVKWTGGSSGPVLLYKY</sequence>